<proteinExistence type="inferred from homology"/>
<dbReference type="InterPro" id="IPR015422">
    <property type="entry name" value="PyrdxlP-dep_Trfase_small"/>
</dbReference>
<dbReference type="GO" id="GO:0031071">
    <property type="term" value="F:cysteine desulfurase activity"/>
    <property type="evidence" value="ECO:0007669"/>
    <property type="project" value="UniProtKB-EC"/>
</dbReference>
<comment type="cofactor">
    <cofactor evidence="1">
        <name>pyridoxal 5'-phosphate</name>
        <dbReference type="ChEBI" id="CHEBI:597326"/>
    </cofactor>
</comment>
<dbReference type="Pfam" id="PF00266">
    <property type="entry name" value="Aminotran_5"/>
    <property type="match status" value="1"/>
</dbReference>
<evidence type="ECO:0000256" key="5">
    <source>
        <dbReference type="ARBA" id="ARBA00022898"/>
    </source>
</evidence>
<dbReference type="InterPro" id="IPR016454">
    <property type="entry name" value="Cysteine_dSase"/>
</dbReference>
<gene>
    <name evidence="10" type="ORF">A3C07_03735</name>
</gene>
<evidence type="ECO:0000259" key="9">
    <source>
        <dbReference type="Pfam" id="PF00266"/>
    </source>
</evidence>
<keyword evidence="6" id="KW-0408">Iron</keyword>
<evidence type="ECO:0000313" key="11">
    <source>
        <dbReference type="Proteomes" id="UP000179023"/>
    </source>
</evidence>
<reference evidence="10 11" key="1">
    <citation type="journal article" date="2016" name="Nat. Commun.">
        <title>Thousands of microbial genomes shed light on interconnected biogeochemical processes in an aquifer system.</title>
        <authorList>
            <person name="Anantharaman K."/>
            <person name="Brown C.T."/>
            <person name="Hug L.A."/>
            <person name="Sharon I."/>
            <person name="Castelle C.J."/>
            <person name="Probst A.J."/>
            <person name="Thomas B.C."/>
            <person name="Singh A."/>
            <person name="Wilkins M.J."/>
            <person name="Karaoz U."/>
            <person name="Brodie E.L."/>
            <person name="Williams K.H."/>
            <person name="Hubbard S.S."/>
            <person name="Banfield J.F."/>
        </authorList>
    </citation>
    <scope>NUCLEOTIDE SEQUENCE [LARGE SCALE GENOMIC DNA]</scope>
</reference>
<dbReference type="GO" id="GO:0046872">
    <property type="term" value="F:metal ion binding"/>
    <property type="evidence" value="ECO:0007669"/>
    <property type="project" value="UniProtKB-KW"/>
</dbReference>
<comment type="caution">
    <text evidence="10">The sequence shown here is derived from an EMBL/GenBank/DDBJ whole genome shotgun (WGS) entry which is preliminary data.</text>
</comment>
<evidence type="ECO:0000313" key="10">
    <source>
        <dbReference type="EMBL" id="OGZ98685.1"/>
    </source>
</evidence>
<feature type="domain" description="Aminotransferase class V" evidence="9">
    <location>
        <begin position="18"/>
        <end position="400"/>
    </location>
</feature>
<keyword evidence="7" id="KW-0411">Iron-sulfur</keyword>
<dbReference type="Gene3D" id="3.40.640.10">
    <property type="entry name" value="Type I PLP-dependent aspartate aminotransferase-like (Major domain)"/>
    <property type="match status" value="1"/>
</dbReference>
<protein>
    <recommendedName>
        <fullName evidence="9">Aminotransferase class V domain-containing protein</fullName>
    </recommendedName>
</protein>
<dbReference type="PIRSF" id="PIRSF005572">
    <property type="entry name" value="NifS"/>
    <property type="match status" value="1"/>
</dbReference>
<dbReference type="Proteomes" id="UP000179023">
    <property type="component" value="Unassembled WGS sequence"/>
</dbReference>
<evidence type="ECO:0000256" key="2">
    <source>
        <dbReference type="ARBA" id="ARBA00006490"/>
    </source>
</evidence>
<dbReference type="InterPro" id="IPR015424">
    <property type="entry name" value="PyrdxlP-dep_Trfase"/>
</dbReference>
<dbReference type="GO" id="GO:0051536">
    <property type="term" value="F:iron-sulfur cluster binding"/>
    <property type="evidence" value="ECO:0007669"/>
    <property type="project" value="UniProtKB-KW"/>
</dbReference>
<evidence type="ECO:0000256" key="8">
    <source>
        <dbReference type="ARBA" id="ARBA00050776"/>
    </source>
</evidence>
<sequence length="415" mass="45347">MKTNKQQNKSNGKTGVRVYLDYAATTPVHPLVKKKMDLYWTKEFGNPGGLYQEGVAAQKTVSESRNTIAGALGVRPREIVFTSGGTEANNLAIFGIARSFLEKGFLLNELHFITSAIEHPSVLECFRALQSGGAAVSYVGVTEEGRVRPSDIQNELRKNTVLVSLMFANNEIGALQPISEIAKIIHRHRTGGTLHSRLQKIQAGFPFFHTDASQALLFEKVDTKKLGVDMLSLDGHKLYGPKGIGALYVRDGVPLASIAYGGGQERGLRPGTESVPLIAGFAKAVELAGKRRVKESVRLRTLRDYFIEKLLELPGVVLNGGMEYRLPNNVNISIPGMDNEWIVLQLDARGISAGTKSACLSEEERGSYVVVALGKNKAVSESTIRFSLGDATTKRDIQYVLAVLKDIVRRVRVIV</sequence>
<keyword evidence="4" id="KW-0479">Metal-binding</keyword>
<organism evidence="10 11">
    <name type="scientific">Candidatus Sungbacteria bacterium RIFCSPHIGHO2_02_FULL_47_11</name>
    <dbReference type="NCBI Taxonomy" id="1802270"/>
    <lineage>
        <taxon>Bacteria</taxon>
        <taxon>Candidatus Sungiibacteriota</taxon>
    </lineage>
</organism>
<evidence type="ECO:0000256" key="7">
    <source>
        <dbReference type="ARBA" id="ARBA00023014"/>
    </source>
</evidence>
<dbReference type="InterPro" id="IPR000192">
    <property type="entry name" value="Aminotrans_V_dom"/>
</dbReference>
<dbReference type="PANTHER" id="PTHR11601">
    <property type="entry name" value="CYSTEINE DESULFURYLASE FAMILY MEMBER"/>
    <property type="match status" value="1"/>
</dbReference>
<dbReference type="PANTHER" id="PTHR11601:SF34">
    <property type="entry name" value="CYSTEINE DESULFURASE"/>
    <property type="match status" value="1"/>
</dbReference>
<dbReference type="SUPFAM" id="SSF53383">
    <property type="entry name" value="PLP-dependent transferases"/>
    <property type="match status" value="1"/>
</dbReference>
<keyword evidence="5" id="KW-0663">Pyridoxal phosphate</keyword>
<accession>A0A1G2KH14</accession>
<evidence type="ECO:0000256" key="3">
    <source>
        <dbReference type="ARBA" id="ARBA00022679"/>
    </source>
</evidence>
<comment type="similarity">
    <text evidence="2">Belongs to the class-V pyridoxal-phosphate-dependent aminotransferase family. NifS/IscS subfamily.</text>
</comment>
<dbReference type="STRING" id="1802270.A3C07_03735"/>
<dbReference type="AlphaFoldDB" id="A0A1G2KH14"/>
<dbReference type="Gene3D" id="3.90.1150.10">
    <property type="entry name" value="Aspartate Aminotransferase, domain 1"/>
    <property type="match status" value="1"/>
</dbReference>
<evidence type="ECO:0000256" key="4">
    <source>
        <dbReference type="ARBA" id="ARBA00022723"/>
    </source>
</evidence>
<dbReference type="InterPro" id="IPR015421">
    <property type="entry name" value="PyrdxlP-dep_Trfase_major"/>
</dbReference>
<dbReference type="Gene3D" id="1.10.260.50">
    <property type="match status" value="1"/>
</dbReference>
<evidence type="ECO:0000256" key="6">
    <source>
        <dbReference type="ARBA" id="ARBA00023004"/>
    </source>
</evidence>
<evidence type="ECO:0000256" key="1">
    <source>
        <dbReference type="ARBA" id="ARBA00001933"/>
    </source>
</evidence>
<name>A0A1G2KH14_9BACT</name>
<comment type="catalytic activity">
    <reaction evidence="8">
        <text>(sulfur carrier)-H + L-cysteine = (sulfur carrier)-SH + L-alanine</text>
        <dbReference type="Rhea" id="RHEA:43892"/>
        <dbReference type="Rhea" id="RHEA-COMP:14737"/>
        <dbReference type="Rhea" id="RHEA-COMP:14739"/>
        <dbReference type="ChEBI" id="CHEBI:29917"/>
        <dbReference type="ChEBI" id="CHEBI:35235"/>
        <dbReference type="ChEBI" id="CHEBI:57972"/>
        <dbReference type="ChEBI" id="CHEBI:64428"/>
        <dbReference type="EC" id="2.8.1.7"/>
    </reaction>
</comment>
<keyword evidence="3" id="KW-0808">Transferase</keyword>
<dbReference type="EMBL" id="MHQI01000059">
    <property type="protein sequence ID" value="OGZ98685.1"/>
    <property type="molecule type" value="Genomic_DNA"/>
</dbReference>